<proteinExistence type="predicted"/>
<organism evidence="2 3">
    <name type="scientific">Oculimacula yallundae</name>
    <dbReference type="NCBI Taxonomy" id="86028"/>
    <lineage>
        <taxon>Eukaryota</taxon>
        <taxon>Fungi</taxon>
        <taxon>Dikarya</taxon>
        <taxon>Ascomycota</taxon>
        <taxon>Pezizomycotina</taxon>
        <taxon>Leotiomycetes</taxon>
        <taxon>Helotiales</taxon>
        <taxon>Ploettnerulaceae</taxon>
        <taxon>Oculimacula</taxon>
    </lineage>
</organism>
<evidence type="ECO:0000313" key="2">
    <source>
        <dbReference type="EMBL" id="KAL2069438.1"/>
    </source>
</evidence>
<feature type="compositionally biased region" description="Basic and acidic residues" evidence="1">
    <location>
        <begin position="14"/>
        <end position="23"/>
    </location>
</feature>
<gene>
    <name evidence="2" type="ORF">VTL71DRAFT_14117</name>
</gene>
<comment type="caution">
    <text evidence="2">The sequence shown here is derived from an EMBL/GenBank/DDBJ whole genome shotgun (WGS) entry which is preliminary data.</text>
</comment>
<sequence length="85" mass="9740">MFLDLDAQITTTTTERKNARKEDNDDGVGGSRWRVEGGERKSKVERGNFLLWAESGQWAREQGRAGQGRAEQRGEEDELGWWRSV</sequence>
<accession>A0ABR4CHJ8</accession>
<dbReference type="Proteomes" id="UP001595075">
    <property type="component" value="Unassembled WGS sequence"/>
</dbReference>
<name>A0ABR4CHJ8_9HELO</name>
<dbReference type="EMBL" id="JAZHXI010000007">
    <property type="protein sequence ID" value="KAL2069438.1"/>
    <property type="molecule type" value="Genomic_DNA"/>
</dbReference>
<evidence type="ECO:0000313" key="3">
    <source>
        <dbReference type="Proteomes" id="UP001595075"/>
    </source>
</evidence>
<feature type="region of interest" description="Disordered" evidence="1">
    <location>
        <begin position="1"/>
        <end position="41"/>
    </location>
</feature>
<feature type="region of interest" description="Disordered" evidence="1">
    <location>
        <begin position="60"/>
        <end position="85"/>
    </location>
</feature>
<protein>
    <submittedName>
        <fullName evidence="2">Uncharacterized protein</fullName>
    </submittedName>
</protein>
<evidence type="ECO:0000256" key="1">
    <source>
        <dbReference type="SAM" id="MobiDB-lite"/>
    </source>
</evidence>
<keyword evidence="3" id="KW-1185">Reference proteome</keyword>
<reference evidence="2 3" key="1">
    <citation type="journal article" date="2024" name="Commun. Biol.">
        <title>Comparative genomic analysis of thermophilic fungi reveals convergent evolutionary adaptations and gene losses.</title>
        <authorList>
            <person name="Steindorff A.S."/>
            <person name="Aguilar-Pontes M.V."/>
            <person name="Robinson A.J."/>
            <person name="Andreopoulos B."/>
            <person name="LaButti K."/>
            <person name="Kuo A."/>
            <person name="Mondo S."/>
            <person name="Riley R."/>
            <person name="Otillar R."/>
            <person name="Haridas S."/>
            <person name="Lipzen A."/>
            <person name="Grimwood J."/>
            <person name="Schmutz J."/>
            <person name="Clum A."/>
            <person name="Reid I.D."/>
            <person name="Moisan M.C."/>
            <person name="Butler G."/>
            <person name="Nguyen T.T.M."/>
            <person name="Dewar K."/>
            <person name="Conant G."/>
            <person name="Drula E."/>
            <person name="Henrissat B."/>
            <person name="Hansel C."/>
            <person name="Singer S."/>
            <person name="Hutchinson M.I."/>
            <person name="de Vries R.P."/>
            <person name="Natvig D.O."/>
            <person name="Powell A.J."/>
            <person name="Tsang A."/>
            <person name="Grigoriev I.V."/>
        </authorList>
    </citation>
    <scope>NUCLEOTIDE SEQUENCE [LARGE SCALE GENOMIC DNA]</scope>
    <source>
        <strain evidence="2 3">CBS 494.80</strain>
    </source>
</reference>